<organism evidence="1">
    <name type="scientific">Arundo donax</name>
    <name type="common">Giant reed</name>
    <name type="synonym">Donax arundinaceus</name>
    <dbReference type="NCBI Taxonomy" id="35708"/>
    <lineage>
        <taxon>Eukaryota</taxon>
        <taxon>Viridiplantae</taxon>
        <taxon>Streptophyta</taxon>
        <taxon>Embryophyta</taxon>
        <taxon>Tracheophyta</taxon>
        <taxon>Spermatophyta</taxon>
        <taxon>Magnoliopsida</taxon>
        <taxon>Liliopsida</taxon>
        <taxon>Poales</taxon>
        <taxon>Poaceae</taxon>
        <taxon>PACMAD clade</taxon>
        <taxon>Arundinoideae</taxon>
        <taxon>Arundineae</taxon>
        <taxon>Arundo</taxon>
    </lineage>
</organism>
<sequence length="43" mass="5004">MVNMNYSIEEGIMAPCKHWAGLGWELYLWYLCTLPTGKLPPEF</sequence>
<name>A0A0A9EAA2_ARUDO</name>
<protein>
    <submittedName>
        <fullName evidence="1">Uncharacterized protein</fullName>
    </submittedName>
</protein>
<dbReference type="AlphaFoldDB" id="A0A0A9EAA2"/>
<reference evidence="1" key="1">
    <citation type="submission" date="2014-09" db="EMBL/GenBank/DDBJ databases">
        <authorList>
            <person name="Magalhaes I.L.F."/>
            <person name="Oliveira U."/>
            <person name="Santos F.R."/>
            <person name="Vidigal T.H.D.A."/>
            <person name="Brescovit A.D."/>
            <person name="Santos A.J."/>
        </authorList>
    </citation>
    <scope>NUCLEOTIDE SEQUENCE</scope>
    <source>
        <tissue evidence="1">Shoot tissue taken approximately 20 cm above the soil surface</tissue>
    </source>
</reference>
<reference evidence="1" key="2">
    <citation type="journal article" date="2015" name="Data Brief">
        <title>Shoot transcriptome of the giant reed, Arundo donax.</title>
        <authorList>
            <person name="Barrero R.A."/>
            <person name="Guerrero F.D."/>
            <person name="Moolhuijzen P."/>
            <person name="Goolsby J.A."/>
            <person name="Tidwell J."/>
            <person name="Bellgard S.E."/>
            <person name="Bellgard M.I."/>
        </authorList>
    </citation>
    <scope>NUCLEOTIDE SEQUENCE</scope>
    <source>
        <tissue evidence="1">Shoot tissue taken approximately 20 cm above the soil surface</tissue>
    </source>
</reference>
<accession>A0A0A9EAA2</accession>
<evidence type="ECO:0000313" key="1">
    <source>
        <dbReference type="EMBL" id="JAD97659.1"/>
    </source>
</evidence>
<dbReference type="EMBL" id="GBRH01200236">
    <property type="protein sequence ID" value="JAD97659.1"/>
    <property type="molecule type" value="Transcribed_RNA"/>
</dbReference>
<proteinExistence type="predicted"/>